<dbReference type="Proteomes" id="UP000035034">
    <property type="component" value="Unassembled WGS sequence"/>
</dbReference>
<keyword evidence="5" id="KW-1185">Reference proteome</keyword>
<feature type="signal peptide" evidence="2">
    <location>
        <begin position="1"/>
        <end position="33"/>
    </location>
</feature>
<evidence type="ECO:0000256" key="1">
    <source>
        <dbReference type="SAM" id="MobiDB-lite"/>
    </source>
</evidence>
<dbReference type="OrthoDB" id="4376109at2"/>
<dbReference type="Pfam" id="PF13930">
    <property type="entry name" value="Endonuclea_NS_2"/>
    <property type="match status" value="1"/>
</dbReference>
<comment type="caution">
    <text evidence="4">The sequence shown here is derived from an EMBL/GenBank/DDBJ whole genome shotgun (WGS) entry which is preliminary data.</text>
</comment>
<dbReference type="Gene3D" id="3.40.570.10">
    <property type="entry name" value="Extracellular Endonuclease, subunit A"/>
    <property type="match status" value="1"/>
</dbReference>
<dbReference type="InterPro" id="IPR044927">
    <property type="entry name" value="Endonuclea_NS_2"/>
</dbReference>
<evidence type="ECO:0000256" key="2">
    <source>
        <dbReference type="SAM" id="SignalP"/>
    </source>
</evidence>
<gene>
    <name evidence="4" type="ORF">GOEFS_062_00200</name>
</gene>
<sequence length="307" mass="32303">MNRIRAVLVTFVLATFVAVGVQTLPSAVAPAQAATNCSSLAGRISSHNADARNYNAQVSAINARGGGTAAQVAYYNSWRSRGIARGNMLNAELSRCKSQGKLRNVKPPVSPGGPQRRTNPGPGTKPPRQTNPTPGYPQPEKYSRGQNVVSDRTTPANGRSVRFRDGGSADFSGLRSNRAGSLNAKVSRDMLDTGSLSRSRGPNAVTPRGFGGPRTVRGHLLAKILGGKGGDARNIMALTRSANGKMRTIERQVYEAVKNGRGCKVTYSVTPSYGPGPLGVLGSSPYPTAIYVIARGCGLNIGRTIIN</sequence>
<evidence type="ECO:0000259" key="3">
    <source>
        <dbReference type="Pfam" id="PF13930"/>
    </source>
</evidence>
<feature type="chain" id="PRO_5003536971" description="Type VII secretion system protein EssD-like domain-containing protein" evidence="2">
    <location>
        <begin position="34"/>
        <end position="307"/>
    </location>
</feature>
<proteinExistence type="predicted"/>
<dbReference type="eggNOG" id="ENOG5031VW5">
    <property type="taxonomic scope" value="Bacteria"/>
</dbReference>
<dbReference type="AlphaFoldDB" id="H0R0W0"/>
<organism evidence="4 5">
    <name type="scientific">Gordonia effusa NBRC 100432</name>
    <dbReference type="NCBI Taxonomy" id="1077974"/>
    <lineage>
        <taxon>Bacteria</taxon>
        <taxon>Bacillati</taxon>
        <taxon>Actinomycetota</taxon>
        <taxon>Actinomycetes</taxon>
        <taxon>Mycobacteriales</taxon>
        <taxon>Gordoniaceae</taxon>
        <taxon>Gordonia</taxon>
    </lineage>
</organism>
<keyword evidence="2" id="KW-0732">Signal</keyword>
<dbReference type="RefSeq" id="WP_007318047.1">
    <property type="nucleotide sequence ID" value="NZ_BAEH01000062.1"/>
</dbReference>
<feature type="region of interest" description="Disordered" evidence="1">
    <location>
        <begin position="96"/>
        <end position="176"/>
    </location>
</feature>
<evidence type="ECO:0000313" key="4">
    <source>
        <dbReference type="EMBL" id="GAB18711.1"/>
    </source>
</evidence>
<protein>
    <recommendedName>
        <fullName evidence="3">Type VII secretion system protein EssD-like domain-containing protein</fullName>
    </recommendedName>
</protein>
<feature type="domain" description="Type VII secretion system protein EssD-like" evidence="3">
    <location>
        <begin position="202"/>
        <end position="273"/>
    </location>
</feature>
<name>H0R0W0_9ACTN</name>
<reference evidence="4 5" key="1">
    <citation type="submission" date="2011-12" db="EMBL/GenBank/DDBJ databases">
        <title>Whole genome shotgun sequence of Gordonia effusa NBRC 100432.</title>
        <authorList>
            <person name="Yoshida I."/>
            <person name="Takarada H."/>
            <person name="Hosoyama A."/>
            <person name="Tsuchikane K."/>
            <person name="Katsumata H."/>
            <person name="Yamazaki S."/>
            <person name="Fujita N."/>
        </authorList>
    </citation>
    <scope>NUCLEOTIDE SEQUENCE [LARGE SCALE GENOMIC DNA]</scope>
    <source>
        <strain evidence="4 5">NBRC 100432</strain>
    </source>
</reference>
<feature type="compositionally biased region" description="Polar residues" evidence="1">
    <location>
        <begin position="144"/>
        <end position="157"/>
    </location>
</feature>
<evidence type="ECO:0000313" key="5">
    <source>
        <dbReference type="Proteomes" id="UP000035034"/>
    </source>
</evidence>
<feature type="region of interest" description="Disordered" evidence="1">
    <location>
        <begin position="192"/>
        <end position="212"/>
    </location>
</feature>
<dbReference type="InterPro" id="IPR044929">
    <property type="entry name" value="DNA/RNA_non-sp_Endonuclease_sf"/>
</dbReference>
<dbReference type="STRING" id="1077974.GOEFS_062_00200"/>
<dbReference type="EMBL" id="BAEH01000062">
    <property type="protein sequence ID" value="GAB18711.1"/>
    <property type="molecule type" value="Genomic_DNA"/>
</dbReference>
<accession>H0R0W0</accession>